<feature type="compositionally biased region" description="Basic residues" evidence="6">
    <location>
        <begin position="368"/>
        <end position="385"/>
    </location>
</feature>
<dbReference type="Gene3D" id="3.20.20.80">
    <property type="entry name" value="Glycosidases"/>
    <property type="match status" value="1"/>
</dbReference>
<evidence type="ECO:0000256" key="1">
    <source>
        <dbReference type="ARBA" id="ARBA00005637"/>
    </source>
</evidence>
<dbReference type="Proteomes" id="UP000256485">
    <property type="component" value="Unassembled WGS sequence"/>
</dbReference>
<evidence type="ECO:0000313" key="9">
    <source>
        <dbReference type="Proteomes" id="UP000256485"/>
    </source>
</evidence>
<organism evidence="8 9">
    <name type="scientific">Thermasporomyces composti</name>
    <dbReference type="NCBI Taxonomy" id="696763"/>
    <lineage>
        <taxon>Bacteria</taxon>
        <taxon>Bacillati</taxon>
        <taxon>Actinomycetota</taxon>
        <taxon>Actinomycetes</taxon>
        <taxon>Propionibacteriales</taxon>
        <taxon>Nocardioidaceae</taxon>
        <taxon>Thermasporomyces</taxon>
    </lineage>
</organism>
<dbReference type="InterPro" id="IPR001286">
    <property type="entry name" value="Glyco_hydro_59"/>
</dbReference>
<comment type="caution">
    <text evidence="8">The sequence shown here is derived from an EMBL/GenBank/DDBJ whole genome shotgun (WGS) entry which is preliminary data.</text>
</comment>
<dbReference type="GO" id="GO:0016020">
    <property type="term" value="C:membrane"/>
    <property type="evidence" value="ECO:0007669"/>
    <property type="project" value="GOC"/>
</dbReference>
<protein>
    <recommendedName>
        <fullName evidence="2">galactosylceramidase</fullName>
        <ecNumber evidence="2">3.2.1.46</ecNumber>
    </recommendedName>
    <alternativeName>
        <fullName evidence="5">Galactosylceramidase</fullName>
    </alternativeName>
</protein>
<dbReference type="Gene3D" id="2.60.120.560">
    <property type="entry name" value="Exo-inulinase, domain 1"/>
    <property type="match status" value="1"/>
</dbReference>
<dbReference type="InterPro" id="IPR017853">
    <property type="entry name" value="GH"/>
</dbReference>
<evidence type="ECO:0000256" key="3">
    <source>
        <dbReference type="ARBA" id="ARBA00022919"/>
    </source>
</evidence>
<feature type="domain" description="F5/8 type C" evidence="7">
    <location>
        <begin position="671"/>
        <end position="820"/>
    </location>
</feature>
<dbReference type="PRINTS" id="PR00850">
    <property type="entry name" value="GLHYDRLASE59"/>
</dbReference>
<feature type="compositionally biased region" description="Polar residues" evidence="6">
    <location>
        <begin position="396"/>
        <end position="410"/>
    </location>
</feature>
<comment type="similarity">
    <text evidence="1">Belongs to the glycosyl hydrolase 59 family.</text>
</comment>
<dbReference type="SUPFAM" id="SSF49785">
    <property type="entry name" value="Galactose-binding domain-like"/>
    <property type="match status" value="1"/>
</dbReference>
<dbReference type="PANTHER" id="PTHR15172">
    <property type="entry name" value="GALACTOCEREBROSIDASE"/>
    <property type="match status" value="1"/>
</dbReference>
<dbReference type="InterPro" id="IPR049162">
    <property type="entry name" value="GH59_C"/>
</dbReference>
<gene>
    <name evidence="8" type="ORF">DFJ64_1275</name>
</gene>
<dbReference type="EC" id="3.2.1.46" evidence="2"/>
<dbReference type="RefSeq" id="WP_115849594.1">
    <property type="nucleotide sequence ID" value="NZ_QTUC01000001.1"/>
</dbReference>
<dbReference type="InterPro" id="IPR049161">
    <property type="entry name" value="GH59_cat"/>
</dbReference>
<dbReference type="EMBL" id="QTUC01000001">
    <property type="protein sequence ID" value="REF35883.1"/>
    <property type="molecule type" value="Genomic_DNA"/>
</dbReference>
<keyword evidence="3" id="KW-0746">Sphingolipid metabolism</keyword>
<evidence type="ECO:0000256" key="4">
    <source>
        <dbReference type="ARBA" id="ARBA00022963"/>
    </source>
</evidence>
<accession>A0A3D9V5A6</accession>
<feature type="region of interest" description="Disordered" evidence="6">
    <location>
        <begin position="366"/>
        <end position="422"/>
    </location>
</feature>
<dbReference type="SUPFAM" id="SSF51445">
    <property type="entry name" value="(Trans)glycosidases"/>
    <property type="match status" value="1"/>
</dbReference>
<evidence type="ECO:0000259" key="7">
    <source>
        <dbReference type="PROSITE" id="PS50022"/>
    </source>
</evidence>
<dbReference type="Gene3D" id="2.60.120.260">
    <property type="entry name" value="Galactose-binding domain-like"/>
    <property type="match status" value="1"/>
</dbReference>
<dbReference type="Pfam" id="PF21708">
    <property type="entry name" value="Glyco_hydro_59_C"/>
    <property type="match status" value="1"/>
</dbReference>
<dbReference type="Gene3D" id="3.20.20.70">
    <property type="entry name" value="Aldolase class I"/>
    <property type="match status" value="1"/>
</dbReference>
<evidence type="ECO:0000256" key="6">
    <source>
        <dbReference type="SAM" id="MobiDB-lite"/>
    </source>
</evidence>
<proteinExistence type="inferred from homology"/>
<dbReference type="InterPro" id="IPR013785">
    <property type="entry name" value="Aldolase_TIM"/>
</dbReference>
<evidence type="ECO:0000313" key="8">
    <source>
        <dbReference type="EMBL" id="REF35883.1"/>
    </source>
</evidence>
<dbReference type="AlphaFoldDB" id="A0A3D9V5A6"/>
<evidence type="ECO:0000256" key="5">
    <source>
        <dbReference type="ARBA" id="ARBA00033098"/>
    </source>
</evidence>
<dbReference type="Pfam" id="PF00754">
    <property type="entry name" value="F5_F8_type_C"/>
    <property type="match status" value="1"/>
</dbReference>
<keyword evidence="9" id="KW-1185">Reference proteome</keyword>
<dbReference type="GO" id="GO:0006683">
    <property type="term" value="P:galactosylceramide catabolic process"/>
    <property type="evidence" value="ECO:0007669"/>
    <property type="project" value="InterPro"/>
</dbReference>
<dbReference type="GO" id="GO:0004336">
    <property type="term" value="F:galactosylceramidase activity"/>
    <property type="evidence" value="ECO:0007669"/>
    <property type="project" value="UniProtKB-EC"/>
</dbReference>
<sequence length="822" mass="90388">MTQTFVLSDDAPGRRFDGVGALSAGASSRLLLDYPEPERTRILDLLFSPNHGAALQILRVEIGSDINSTAGSEPSHMRTRDDLDHDRGYEWWIMREARRRNPRIALSGLAWGVPGWLDGGFWSRDTITYHLAWLDCARRHGLAIDYLGGWNESEDFDADWFVALKHALREAGHHAVKLIAADGWGEDLPERWKVADAMAADPAFYDAVDVVSVHYPCGQQFNGAPYDHGPSTPTAQGLGKPLWAGEQGSQRYDIGAAPLARAINRVYIDGRMTATVNWALTASFYTSIEGAGVGLLRAYEPWSGYYEPSLSVWVVAHTTQFAQPGWRYLDPACGYLEGGGSIVTLRDPATGHYSVVIETVDATEPQRVRFRLPHPRHADRHRSHARPGDAPRTGPEQASSVPSDRGSAQTGRDRPDAGIAGSATVHVWETDLRSDRYQDWFRQVGQVEPTSGEYEVVLPPGRLLTLTTTRGQGKAAWEPPARPRIFALPYRESFRDVAPKRSPRLFSDFNGAFEATPRPDGDGQCLAQTVTIRPLDWRYTVDTSPFTLLGDPMWWGDYAVSVDVRLDEAPFVDLLGRVDYVMRGSGGQTGYRLRLSRDHSWALLRTGPDRTEDTLAHGRLDVEPTRWYRLHLSFTGTTIVARVDDTTVATVDDDRHNRGQVGLLVGAWRRAQFGDLAIEPTAPAPTLLPQEEMRATATRADLGCEASNALDANPTSLWHASSSPEDPPASITLDLGRSRSVHSLLYTPRPDADLRGKLTAYRVLTSTDGTTFTEVASGTWPATAATKVVALAADHVRHVRLEGASPDGAAGAAELNVALAWE</sequence>
<keyword evidence="4" id="KW-0442">Lipid degradation</keyword>
<dbReference type="PANTHER" id="PTHR15172:SF1">
    <property type="entry name" value="GALACTOCEREBROSIDASE"/>
    <property type="match status" value="1"/>
</dbReference>
<dbReference type="Pfam" id="PF02057">
    <property type="entry name" value="Glyco_hydro_59"/>
    <property type="match status" value="1"/>
</dbReference>
<dbReference type="InterPro" id="IPR008979">
    <property type="entry name" value="Galactose-bd-like_sf"/>
</dbReference>
<dbReference type="PROSITE" id="PS50022">
    <property type="entry name" value="FA58C_3"/>
    <property type="match status" value="1"/>
</dbReference>
<name>A0A3D9V5A6_THECX</name>
<evidence type="ECO:0000256" key="2">
    <source>
        <dbReference type="ARBA" id="ARBA00012657"/>
    </source>
</evidence>
<dbReference type="OrthoDB" id="9802318at2"/>
<dbReference type="InterPro" id="IPR000421">
    <property type="entry name" value="FA58C"/>
</dbReference>
<keyword evidence="3" id="KW-0443">Lipid metabolism</keyword>
<reference evidence="8 9" key="1">
    <citation type="submission" date="2018-08" db="EMBL/GenBank/DDBJ databases">
        <title>Sequencing the genomes of 1000 actinobacteria strains.</title>
        <authorList>
            <person name="Klenk H.-P."/>
        </authorList>
    </citation>
    <scope>NUCLEOTIDE SEQUENCE [LARGE SCALE GENOMIC DNA]</scope>
    <source>
        <strain evidence="8 9">DSM 22891</strain>
    </source>
</reference>
<dbReference type="GO" id="GO:0005764">
    <property type="term" value="C:lysosome"/>
    <property type="evidence" value="ECO:0007669"/>
    <property type="project" value="TreeGrafter"/>
</dbReference>